<protein>
    <submittedName>
        <fullName evidence="2">Uncharacterized protein</fullName>
    </submittedName>
</protein>
<evidence type="ECO:0000313" key="2">
    <source>
        <dbReference type="EnsemblMetazoa" id="CLYHEMP003929.1"/>
    </source>
</evidence>
<accession>A0A7M5TYV5</accession>
<dbReference type="PROSITE" id="PS51257">
    <property type="entry name" value="PROKAR_LIPOPROTEIN"/>
    <property type="match status" value="1"/>
</dbReference>
<sequence>MAVKHSLLILIVSGGLIALMGFVLTMFGFASSCNKPPRCLKSENSRILSYKIFGPMLFFFGLAASGAGIILKWRLKPKHLRLEYRVSSIEGTNFTGDTTLETAESPVNVTPTEVTFSPNFTTTTSMQITEPVTVSNDGTDHAVGEPSTVEKQYNSPPWVPSMLAPPTYEEVCSKPAEKECSSAKLQDHSEQEGVDVTDADVSDFVINEDELEDEVFEADDTEESEVYEIQNLIHGKNCSEA</sequence>
<feature type="transmembrane region" description="Helical" evidence="1">
    <location>
        <begin position="50"/>
        <end position="71"/>
    </location>
</feature>
<keyword evidence="1" id="KW-0812">Transmembrane</keyword>
<dbReference type="AlphaFoldDB" id="A0A7M5TYV5"/>
<evidence type="ECO:0000313" key="3">
    <source>
        <dbReference type="Proteomes" id="UP000594262"/>
    </source>
</evidence>
<keyword evidence="1" id="KW-1133">Transmembrane helix</keyword>
<dbReference type="EnsemblMetazoa" id="CLYHEMT003929.1">
    <property type="protein sequence ID" value="CLYHEMP003929.1"/>
    <property type="gene ID" value="CLYHEMG003929"/>
</dbReference>
<keyword evidence="1" id="KW-0472">Membrane</keyword>
<keyword evidence="3" id="KW-1185">Reference proteome</keyword>
<dbReference type="EnsemblMetazoa" id="CLYHEMT003929.2">
    <property type="protein sequence ID" value="CLYHEMP003929.2"/>
    <property type="gene ID" value="CLYHEMG003929"/>
</dbReference>
<feature type="transmembrane region" description="Helical" evidence="1">
    <location>
        <begin position="7"/>
        <end position="30"/>
    </location>
</feature>
<dbReference type="Proteomes" id="UP000594262">
    <property type="component" value="Unplaced"/>
</dbReference>
<reference evidence="2" key="1">
    <citation type="submission" date="2021-01" db="UniProtKB">
        <authorList>
            <consortium name="EnsemblMetazoa"/>
        </authorList>
    </citation>
    <scope>IDENTIFICATION</scope>
</reference>
<dbReference type="RefSeq" id="XP_066923662.1">
    <property type="nucleotide sequence ID" value="XM_067067561.1"/>
</dbReference>
<dbReference type="GeneID" id="136810966"/>
<evidence type="ECO:0000256" key="1">
    <source>
        <dbReference type="SAM" id="Phobius"/>
    </source>
</evidence>
<proteinExistence type="predicted"/>
<organism evidence="2 3">
    <name type="scientific">Clytia hemisphaerica</name>
    <dbReference type="NCBI Taxonomy" id="252671"/>
    <lineage>
        <taxon>Eukaryota</taxon>
        <taxon>Metazoa</taxon>
        <taxon>Cnidaria</taxon>
        <taxon>Hydrozoa</taxon>
        <taxon>Hydroidolina</taxon>
        <taxon>Leptothecata</taxon>
        <taxon>Obeliida</taxon>
        <taxon>Clytiidae</taxon>
        <taxon>Clytia</taxon>
    </lineage>
</organism>
<name>A0A7M5TYV5_9CNID</name>